<dbReference type="PANTHER" id="PTHR12577:SF6">
    <property type="entry name" value="DACHSHUND, ISOFORM B"/>
    <property type="match status" value="1"/>
</dbReference>
<dbReference type="Pfam" id="PF02437">
    <property type="entry name" value="Ski_Sno_DHD"/>
    <property type="match status" value="1"/>
</dbReference>
<dbReference type="SUPFAM" id="SSF46955">
    <property type="entry name" value="Putative DNA-binding domain"/>
    <property type="match status" value="1"/>
</dbReference>
<evidence type="ECO:0000313" key="7">
    <source>
        <dbReference type="EMBL" id="CAF0830337.1"/>
    </source>
</evidence>
<evidence type="ECO:0000256" key="4">
    <source>
        <dbReference type="SAM" id="Coils"/>
    </source>
</evidence>
<protein>
    <recommendedName>
        <fullName evidence="6">SKI/SNO/DAC domain-containing protein</fullName>
    </recommendedName>
</protein>
<evidence type="ECO:0000256" key="5">
    <source>
        <dbReference type="SAM" id="MobiDB-lite"/>
    </source>
</evidence>
<sequence>MFLIKPQYYQNDNNSSSKNDEVYIDVDDDLVDTPQQAPLNHLLRCDKYFTSPLSQSQINYECTAPIARNTPENNKCKLIDYRNTKLASFCVDSKLLICLPQAFELFLKNLVGGLHTVYTKLKRLDIVPIVCNVEQVRILRGLGAIQPGVNRCKLIAPGEFDTLYDDCTNSGSRPGRPPKRVQTNQHHHHHNHHHESTESSSSDSSEESSTNKKLCLDTEGSLSHHHHQTVNQLAFVYYNNLINYQHQLMQKNEENSCKNLIKDFTVKVNKDDLNLSNSSSSPASSSSSSSNTTNTNTLASELILKNKKSNPLSIENLISKKEQDVEDADERRQQQDEEEEIVDVDEEKLTSNHNFINNNNGSLVFINQQLNQRIDYLTRNILSMESNLKQMKQSLMNERNMRIKYEAKIKNLIKLKPLEKYIGNSIRLIVIRLKKFTNKLTLSSSYSSTWLNRLGLKNP</sequence>
<evidence type="ECO:0000256" key="1">
    <source>
        <dbReference type="ARBA" id="ARBA00004123"/>
    </source>
</evidence>
<keyword evidence="4" id="KW-0175">Coiled coil</keyword>
<feature type="compositionally biased region" description="Basic and acidic residues" evidence="5">
    <location>
        <begin position="318"/>
        <end position="335"/>
    </location>
</feature>
<dbReference type="CDD" id="cd21081">
    <property type="entry name" value="DHD_Dac"/>
    <property type="match status" value="1"/>
</dbReference>
<organism evidence="7 8">
    <name type="scientific">Brachionus calyciflorus</name>
    <dbReference type="NCBI Taxonomy" id="104777"/>
    <lineage>
        <taxon>Eukaryota</taxon>
        <taxon>Metazoa</taxon>
        <taxon>Spiralia</taxon>
        <taxon>Gnathifera</taxon>
        <taxon>Rotifera</taxon>
        <taxon>Eurotatoria</taxon>
        <taxon>Monogononta</taxon>
        <taxon>Pseudotrocha</taxon>
        <taxon>Ploima</taxon>
        <taxon>Brachionidae</taxon>
        <taxon>Brachionus</taxon>
    </lineage>
</organism>
<dbReference type="OrthoDB" id="6436112at2759"/>
<feature type="coiled-coil region" evidence="4">
    <location>
        <begin position="367"/>
        <end position="408"/>
    </location>
</feature>
<dbReference type="GO" id="GO:0005634">
    <property type="term" value="C:nucleus"/>
    <property type="evidence" value="ECO:0007669"/>
    <property type="project" value="UniProtKB-SubCell"/>
</dbReference>
<dbReference type="InterPro" id="IPR009061">
    <property type="entry name" value="DNA-bd_dom_put_sf"/>
</dbReference>
<feature type="region of interest" description="Disordered" evidence="5">
    <location>
        <begin position="272"/>
        <end position="294"/>
    </location>
</feature>
<proteinExistence type="inferred from homology"/>
<comment type="caution">
    <text evidence="7">The sequence shown here is derived from an EMBL/GenBank/DDBJ whole genome shotgun (WGS) entry which is preliminary data.</text>
</comment>
<accession>A0A813V1J5</accession>
<dbReference type="InterPro" id="IPR003380">
    <property type="entry name" value="SKI/SNO/DAC"/>
</dbReference>
<evidence type="ECO:0000256" key="3">
    <source>
        <dbReference type="ARBA" id="ARBA00038192"/>
    </source>
</evidence>
<feature type="region of interest" description="Disordered" evidence="5">
    <location>
        <begin position="317"/>
        <end position="341"/>
    </location>
</feature>
<dbReference type="AlphaFoldDB" id="A0A813V1J5"/>
<dbReference type="GO" id="GO:0000978">
    <property type="term" value="F:RNA polymerase II cis-regulatory region sequence-specific DNA binding"/>
    <property type="evidence" value="ECO:0007669"/>
    <property type="project" value="TreeGrafter"/>
</dbReference>
<reference evidence="7" key="1">
    <citation type="submission" date="2021-02" db="EMBL/GenBank/DDBJ databases">
        <authorList>
            <person name="Nowell W R."/>
        </authorList>
    </citation>
    <scope>NUCLEOTIDE SEQUENCE</scope>
    <source>
        <strain evidence="7">Ploen Becks lab</strain>
    </source>
</reference>
<dbReference type="PANTHER" id="PTHR12577">
    <property type="entry name" value="DACHSHUND"/>
    <property type="match status" value="1"/>
</dbReference>
<name>A0A813V1J5_9BILA</name>
<evidence type="ECO:0000256" key="2">
    <source>
        <dbReference type="ARBA" id="ARBA00023242"/>
    </source>
</evidence>
<dbReference type="GO" id="GO:0005667">
    <property type="term" value="C:transcription regulator complex"/>
    <property type="evidence" value="ECO:0007669"/>
    <property type="project" value="TreeGrafter"/>
</dbReference>
<dbReference type="InterPro" id="IPR037000">
    <property type="entry name" value="Ski_DNA-bd_sf"/>
</dbReference>
<dbReference type="Gene3D" id="3.10.260.20">
    <property type="entry name" value="Ski"/>
    <property type="match status" value="1"/>
</dbReference>
<feature type="region of interest" description="Disordered" evidence="5">
    <location>
        <begin position="167"/>
        <end position="214"/>
    </location>
</feature>
<dbReference type="FunFam" id="3.10.260.20:FF:000001">
    <property type="entry name" value="Dachshund homolog 1"/>
    <property type="match status" value="1"/>
</dbReference>
<comment type="subcellular location">
    <subcellularLocation>
        <location evidence="1">Nucleus</location>
    </subcellularLocation>
</comment>
<keyword evidence="8" id="KW-1185">Reference proteome</keyword>
<feature type="domain" description="SKI/SNO/DAC" evidence="6">
    <location>
        <begin position="67"/>
        <end position="169"/>
    </location>
</feature>
<evidence type="ECO:0000313" key="8">
    <source>
        <dbReference type="Proteomes" id="UP000663879"/>
    </source>
</evidence>
<dbReference type="GO" id="GO:0000981">
    <property type="term" value="F:DNA-binding transcription factor activity, RNA polymerase II-specific"/>
    <property type="evidence" value="ECO:0007669"/>
    <property type="project" value="TreeGrafter"/>
</dbReference>
<gene>
    <name evidence="7" type="ORF">OXX778_LOCUS7930</name>
</gene>
<comment type="similarity">
    <text evidence="3">Belongs to the DACH/dachshund family.</text>
</comment>
<dbReference type="Proteomes" id="UP000663879">
    <property type="component" value="Unassembled WGS sequence"/>
</dbReference>
<keyword evidence="2" id="KW-0539">Nucleus</keyword>
<dbReference type="InterPro" id="IPR052417">
    <property type="entry name" value="Dachshund_domain"/>
</dbReference>
<feature type="compositionally biased region" description="Low complexity" evidence="5">
    <location>
        <begin position="274"/>
        <end position="294"/>
    </location>
</feature>
<evidence type="ECO:0000259" key="6">
    <source>
        <dbReference type="Pfam" id="PF02437"/>
    </source>
</evidence>
<dbReference type="EMBL" id="CAJNOC010001051">
    <property type="protein sequence ID" value="CAF0830337.1"/>
    <property type="molecule type" value="Genomic_DNA"/>
</dbReference>